<evidence type="ECO:0000256" key="1">
    <source>
        <dbReference type="SAM" id="MobiDB-lite"/>
    </source>
</evidence>
<dbReference type="AlphaFoldDB" id="A0A255GNH4"/>
<keyword evidence="2" id="KW-0812">Transmembrane</keyword>
<dbReference type="Proteomes" id="UP000215896">
    <property type="component" value="Unassembled WGS sequence"/>
</dbReference>
<feature type="transmembrane region" description="Helical" evidence="2">
    <location>
        <begin position="245"/>
        <end position="267"/>
    </location>
</feature>
<dbReference type="OrthoDB" id="3725302at2"/>
<evidence type="ECO:0000313" key="4">
    <source>
        <dbReference type="Proteomes" id="UP000215896"/>
    </source>
</evidence>
<feature type="transmembrane region" description="Helical" evidence="2">
    <location>
        <begin position="340"/>
        <end position="361"/>
    </location>
</feature>
<feature type="transmembrane region" description="Helical" evidence="2">
    <location>
        <begin position="211"/>
        <end position="239"/>
    </location>
</feature>
<feature type="compositionally biased region" description="Basic and acidic residues" evidence="1">
    <location>
        <begin position="531"/>
        <end position="542"/>
    </location>
</feature>
<feature type="transmembrane region" description="Helical" evidence="2">
    <location>
        <begin position="150"/>
        <end position="171"/>
    </location>
</feature>
<feature type="region of interest" description="Disordered" evidence="1">
    <location>
        <begin position="1"/>
        <end position="32"/>
    </location>
</feature>
<feature type="transmembrane region" description="Helical" evidence="2">
    <location>
        <begin position="490"/>
        <end position="518"/>
    </location>
</feature>
<gene>
    <name evidence="3" type="ORF">CGZ94_05960</name>
</gene>
<reference evidence="3 4" key="1">
    <citation type="submission" date="2017-07" db="EMBL/GenBank/DDBJ databases">
        <title>Draft whole genome sequences of clinical Proprionibacteriaceae strains.</title>
        <authorList>
            <person name="Bernier A.-M."/>
            <person name="Bernard K."/>
            <person name="Domingo M.-C."/>
        </authorList>
    </citation>
    <scope>NUCLEOTIDE SEQUENCE [LARGE SCALE GENOMIC DNA]</scope>
    <source>
        <strain evidence="3 4">NML 030167</strain>
    </source>
</reference>
<protein>
    <submittedName>
        <fullName evidence="3">ABC transporter permease</fullName>
    </submittedName>
</protein>
<feature type="region of interest" description="Disordered" evidence="1">
    <location>
        <begin position="531"/>
        <end position="551"/>
    </location>
</feature>
<name>A0A255GNH4_9ACTN</name>
<evidence type="ECO:0000256" key="2">
    <source>
        <dbReference type="SAM" id="Phobius"/>
    </source>
</evidence>
<keyword evidence="2" id="KW-0472">Membrane</keyword>
<dbReference type="RefSeq" id="WP_094405095.1">
    <property type="nucleotide sequence ID" value="NZ_NMVO01000007.1"/>
</dbReference>
<feature type="transmembrane region" description="Helical" evidence="2">
    <location>
        <begin position="409"/>
        <end position="432"/>
    </location>
</feature>
<comment type="caution">
    <text evidence="3">The sequence shown here is derived from an EMBL/GenBank/DDBJ whole genome shotgun (WGS) entry which is preliminary data.</text>
</comment>
<dbReference type="EMBL" id="NMVO01000007">
    <property type="protein sequence ID" value="OYO15953.1"/>
    <property type="molecule type" value="Genomic_DNA"/>
</dbReference>
<accession>A0A4R6LTW0</accession>
<proteinExistence type="predicted"/>
<sequence>MSEPDRTVDPDPAIEPDPRVDPSPATRKTWSTHEVDERALSRLVDDFRRGRATKTLFEAIQDGYVVVLAVLVLGGMLVALVMRVQTTSAACAAASCQSARTLLPFAVLAAVLALALATARLFGPVLASAAEGFWIFDAPINRSRLLRGRFVKALGIALLVGLAAGALIAALTGSTPVLIGAWAIATGLAAAAMVAFAAAEQGLERGWITRTATVLLTLVAVGALIMVVGIAAGWFALTITNDRELLVTAVVAAAGVAVLLLAGALALTRLNRIRRARLVSGGSLVSGMAGAMYALDLGLARDIVVERRAMERGHVRPRKGSGLGLGALVRRDLLRLLRTPSAFGPVLASIVVPYACVALGFGSFTPMVSALALFGALIPLMGTLRVLTRTLGLARAFPFTEQELRRASLMIPAVAGLIWSVVTLPALAGVGSTQITDALPTALVTAVAGVLGAARWTAAKPIDFGKPMLATQAGAMPTGMFANLVRGFEVVLLITAPLAFGGHWLISTVIAAIAYWFVMGNFDMDKLQEQREEQQKELEKARAQRARAKGR</sequence>
<feature type="transmembrane region" description="Helical" evidence="2">
    <location>
        <begin position="63"/>
        <end position="82"/>
    </location>
</feature>
<organism evidence="3 4">
    <name type="scientific">Enemella evansiae</name>
    <dbReference type="NCBI Taxonomy" id="2016499"/>
    <lineage>
        <taxon>Bacteria</taxon>
        <taxon>Bacillati</taxon>
        <taxon>Actinomycetota</taxon>
        <taxon>Actinomycetes</taxon>
        <taxon>Propionibacteriales</taxon>
        <taxon>Propionibacteriaceae</taxon>
        <taxon>Enemella</taxon>
    </lineage>
</organism>
<accession>A0A255GNH4</accession>
<feature type="transmembrane region" description="Helical" evidence="2">
    <location>
        <begin position="102"/>
        <end position="129"/>
    </location>
</feature>
<dbReference type="InterPro" id="IPR046264">
    <property type="entry name" value="DUF6297"/>
</dbReference>
<keyword evidence="4" id="KW-1185">Reference proteome</keyword>
<keyword evidence="2" id="KW-1133">Transmembrane helix</keyword>
<feature type="transmembrane region" description="Helical" evidence="2">
    <location>
        <begin position="438"/>
        <end position="458"/>
    </location>
</feature>
<feature type="transmembrane region" description="Helical" evidence="2">
    <location>
        <begin position="367"/>
        <end position="388"/>
    </location>
</feature>
<feature type="transmembrane region" description="Helical" evidence="2">
    <location>
        <begin position="177"/>
        <end position="199"/>
    </location>
</feature>
<dbReference type="Pfam" id="PF19814">
    <property type="entry name" value="DUF6297"/>
    <property type="match status" value="1"/>
</dbReference>
<evidence type="ECO:0000313" key="3">
    <source>
        <dbReference type="EMBL" id="OYO15953.1"/>
    </source>
</evidence>